<reference evidence="2" key="1">
    <citation type="journal article" date="2019" name="Int. J. Syst. Evol. Microbiol.">
        <title>The Global Catalogue of Microorganisms (GCM) 10K type strain sequencing project: providing services to taxonomists for standard genome sequencing and annotation.</title>
        <authorList>
            <consortium name="The Broad Institute Genomics Platform"/>
            <consortium name="The Broad Institute Genome Sequencing Center for Infectious Disease"/>
            <person name="Wu L."/>
            <person name="Ma J."/>
        </authorList>
    </citation>
    <scope>NUCLEOTIDE SEQUENCE [LARGE SCALE GENOMIC DNA]</scope>
    <source>
        <strain evidence="2">CECT 8551</strain>
    </source>
</reference>
<dbReference type="EMBL" id="JBHSAV010000030">
    <property type="protein sequence ID" value="MFC3976433.1"/>
    <property type="molecule type" value="Genomic_DNA"/>
</dbReference>
<gene>
    <name evidence="1" type="ORF">ACFOUP_08605</name>
</gene>
<proteinExistence type="predicted"/>
<evidence type="ECO:0000313" key="1">
    <source>
        <dbReference type="EMBL" id="MFC3976433.1"/>
    </source>
</evidence>
<organism evidence="1 2">
    <name type="scientific">Belliella kenyensis</name>
    <dbReference type="NCBI Taxonomy" id="1472724"/>
    <lineage>
        <taxon>Bacteria</taxon>
        <taxon>Pseudomonadati</taxon>
        <taxon>Bacteroidota</taxon>
        <taxon>Cytophagia</taxon>
        <taxon>Cytophagales</taxon>
        <taxon>Cyclobacteriaceae</taxon>
        <taxon>Belliella</taxon>
    </lineage>
</organism>
<name>A0ABV8EMS7_9BACT</name>
<protein>
    <submittedName>
        <fullName evidence="1">Uncharacterized protein</fullName>
    </submittedName>
</protein>
<accession>A0ABV8EMS7</accession>
<sequence length="603" mass="68276">MKKVNQPHSFHIPVMGLGYTLETPLKVAKFGISSVVSIMDDKLCEDLRRVKSRMLNVPFIPITDKEPDARAKRITAYLDFLADQVALQIDNIKKQSFHTGSELDMYIELLPTSHVLKKMYDEAMIFDGTLRSEMLEKIKSMITLGKIDVNIMTKVDKQNYDKEGNLLPREYSDALAALRGYVNSKLESSVVFSAGLNPALYNYAASFDSFFPNINGKISKRIILKVSDYRSALIQGKFFAKKGLWVSEFRIESGLNCGGHAFATEGILLGPILEEFKSNRNELQETLWNACNQVLLDQGKNSLLPTERIKITVQGGIGTSQEDEFLIDHYNLDGTGWGSPFLMVPEATNVDAHTLEKLVNAKKSDYYLSEASPLGVKFNNLRTSSGESQRQERIAKDRPGSPCYKKFLSFSTEFTDKPICTASRQYLNLKLKQLQSQNLDQKEFEKKSQEILVKDCLCEGLGAAVLISNGQTPARNLKAVTICPGPNLAYFSGIYSLKEMVGHIYGKINIMKDPNRPHMFVKELQLYIDYLKEEVSKYLGDQPSKFEAYVDRFKSNLNQGVNYYFDMINKFPVDTLEMMDKMKNQFKEALTEINQIETSVMVK</sequence>
<dbReference type="RefSeq" id="WP_241297302.1">
    <property type="nucleotide sequence ID" value="NZ_JAKZGR010000019.1"/>
</dbReference>
<keyword evidence="2" id="KW-1185">Reference proteome</keyword>
<evidence type="ECO:0000313" key="2">
    <source>
        <dbReference type="Proteomes" id="UP001595766"/>
    </source>
</evidence>
<dbReference type="Proteomes" id="UP001595766">
    <property type="component" value="Unassembled WGS sequence"/>
</dbReference>
<comment type="caution">
    <text evidence="1">The sequence shown here is derived from an EMBL/GenBank/DDBJ whole genome shotgun (WGS) entry which is preliminary data.</text>
</comment>